<dbReference type="CDD" id="cd11524">
    <property type="entry name" value="SYLF"/>
    <property type="match status" value="1"/>
</dbReference>
<reference evidence="2 3" key="1">
    <citation type="submission" date="2017-02" db="EMBL/GenBank/DDBJ databases">
        <authorList>
            <person name="Peterson S.W."/>
        </authorList>
    </citation>
    <scope>NUCLEOTIDE SEQUENCE [LARGE SCALE GENOMIC DNA]</scope>
    <source>
        <strain evidence="2 3">DSM 16080</strain>
    </source>
</reference>
<protein>
    <submittedName>
        <fullName evidence="2">Las17-binding protein actin regulator</fullName>
    </submittedName>
</protein>
<dbReference type="Pfam" id="PF04366">
    <property type="entry name" value="Ysc84"/>
    <property type="match status" value="1"/>
</dbReference>
<feature type="domain" description="Ysc84 actin-binding" evidence="1">
    <location>
        <begin position="33"/>
        <end position="153"/>
    </location>
</feature>
<evidence type="ECO:0000259" key="1">
    <source>
        <dbReference type="Pfam" id="PF04366"/>
    </source>
</evidence>
<dbReference type="Proteomes" id="UP000190027">
    <property type="component" value="Unassembled WGS sequence"/>
</dbReference>
<keyword evidence="3" id="KW-1185">Reference proteome</keyword>
<sequence length="173" mass="18806">MAFLGSLAGGSGVLLGRDAFGQWSSPAFYEMGRGGFGMQAGISSGALVYLFFDRDYMLSGLDQGFDLAMDTDVVVFSSVDRTGVSKLATQRPVLLYSEMLGMYAGISFDGGFVRPVAEANAGYYGTTEATPESIVRRWQHWNAEAEPLWQALTVQEIPWEEPISPYKVSSSVD</sequence>
<dbReference type="EMBL" id="FUYC01000003">
    <property type="protein sequence ID" value="SKA77406.1"/>
    <property type="molecule type" value="Genomic_DNA"/>
</dbReference>
<evidence type="ECO:0000313" key="3">
    <source>
        <dbReference type="Proteomes" id="UP000190027"/>
    </source>
</evidence>
<accession>A0A1T4WJ74</accession>
<dbReference type="AlphaFoldDB" id="A0A1T4WJ74"/>
<proteinExistence type="predicted"/>
<dbReference type="InterPro" id="IPR007461">
    <property type="entry name" value="Ysc84_actin-binding"/>
</dbReference>
<dbReference type="STRING" id="1121449.SAMN02745704_00980"/>
<name>A0A1T4WJ74_9BACT</name>
<gene>
    <name evidence="2" type="ORF">SAMN02745704_00980</name>
</gene>
<organism evidence="2 3">
    <name type="scientific">Paucidesulfovibrio gracilis DSM 16080</name>
    <dbReference type="NCBI Taxonomy" id="1121449"/>
    <lineage>
        <taxon>Bacteria</taxon>
        <taxon>Pseudomonadati</taxon>
        <taxon>Thermodesulfobacteriota</taxon>
        <taxon>Desulfovibrionia</taxon>
        <taxon>Desulfovibrionales</taxon>
        <taxon>Desulfovibrionaceae</taxon>
        <taxon>Paucidesulfovibrio</taxon>
    </lineage>
</organism>
<evidence type="ECO:0000313" key="2">
    <source>
        <dbReference type="EMBL" id="SKA77406.1"/>
    </source>
</evidence>